<name>A0AAW2CPX4_9ROSI</name>
<feature type="chain" id="PRO_5043856208" description="Pectinesterase inhibitor domain-containing protein" evidence="1">
    <location>
        <begin position="28"/>
        <end position="166"/>
    </location>
</feature>
<evidence type="ECO:0000256" key="1">
    <source>
        <dbReference type="SAM" id="SignalP"/>
    </source>
</evidence>
<comment type="caution">
    <text evidence="2">The sequence shown here is derived from an EMBL/GenBank/DDBJ whole genome shotgun (WGS) entry which is preliminary data.</text>
</comment>
<evidence type="ECO:0000313" key="3">
    <source>
        <dbReference type="Proteomes" id="UP001459277"/>
    </source>
</evidence>
<dbReference type="AlphaFoldDB" id="A0AAW2CPX4"/>
<organism evidence="2 3">
    <name type="scientific">Lithocarpus litseifolius</name>
    <dbReference type="NCBI Taxonomy" id="425828"/>
    <lineage>
        <taxon>Eukaryota</taxon>
        <taxon>Viridiplantae</taxon>
        <taxon>Streptophyta</taxon>
        <taxon>Embryophyta</taxon>
        <taxon>Tracheophyta</taxon>
        <taxon>Spermatophyta</taxon>
        <taxon>Magnoliopsida</taxon>
        <taxon>eudicotyledons</taxon>
        <taxon>Gunneridae</taxon>
        <taxon>Pentapetalae</taxon>
        <taxon>rosids</taxon>
        <taxon>fabids</taxon>
        <taxon>Fagales</taxon>
        <taxon>Fagaceae</taxon>
        <taxon>Lithocarpus</taxon>
    </lineage>
</organism>
<dbReference type="Proteomes" id="UP001459277">
    <property type="component" value="Unassembled WGS sequence"/>
</dbReference>
<dbReference type="EMBL" id="JAZDWU010000006">
    <property type="protein sequence ID" value="KAL0000270.1"/>
    <property type="molecule type" value="Genomic_DNA"/>
</dbReference>
<gene>
    <name evidence="2" type="ORF">SO802_019872</name>
</gene>
<protein>
    <recommendedName>
        <fullName evidence="4">Pectinesterase inhibitor domain-containing protein</fullName>
    </recommendedName>
</protein>
<keyword evidence="3" id="KW-1185">Reference proteome</keyword>
<dbReference type="Gene3D" id="1.20.140.40">
    <property type="entry name" value="Invertase/pectin methylesterase inhibitor family protein"/>
    <property type="match status" value="1"/>
</dbReference>
<evidence type="ECO:0000313" key="2">
    <source>
        <dbReference type="EMBL" id="KAL0000270.1"/>
    </source>
</evidence>
<reference evidence="2 3" key="1">
    <citation type="submission" date="2024-01" db="EMBL/GenBank/DDBJ databases">
        <title>A telomere-to-telomere, gap-free genome of sweet tea (Lithocarpus litseifolius).</title>
        <authorList>
            <person name="Zhou J."/>
        </authorList>
    </citation>
    <scope>NUCLEOTIDE SEQUENCE [LARGE SCALE GENOMIC DNA]</scope>
    <source>
        <strain evidence="2">Zhou-2022a</strain>
        <tissue evidence="2">Leaf</tissue>
    </source>
</reference>
<dbReference type="InterPro" id="IPR035513">
    <property type="entry name" value="Invertase/methylesterase_inhib"/>
</dbReference>
<accession>A0AAW2CPX4</accession>
<sequence length="166" mass="18736">MVFKNYTFFFYVFLATVVILFTGHAHGAGLCDNSPNKQVCYSIVYTRTDPRDASVAACHKLIYEIKVATVVARRQARSIEIDLCINDFDSAIVIAKVALNNLKTGNYEILRTYLNGTQVYYDHCDNTYNNYGKTNPLAKSTRHLKGIASVELPNWQTAYIADRIHG</sequence>
<proteinExistence type="predicted"/>
<feature type="signal peptide" evidence="1">
    <location>
        <begin position="1"/>
        <end position="27"/>
    </location>
</feature>
<evidence type="ECO:0008006" key="4">
    <source>
        <dbReference type="Google" id="ProtNLM"/>
    </source>
</evidence>
<dbReference type="SUPFAM" id="SSF101148">
    <property type="entry name" value="Plant invertase/pectin methylesterase inhibitor"/>
    <property type="match status" value="1"/>
</dbReference>
<keyword evidence="1" id="KW-0732">Signal</keyword>